<sequence length="62" mass="7389">LYARVIYQKEKKTHSKREEAHIQPMRGKHTDPWAHLFGATTRHMHQGPLVSNPSEGENKWRW</sequence>
<dbReference type="Proteomes" id="UP000095767">
    <property type="component" value="Unassembled WGS sequence"/>
</dbReference>
<keyword evidence="3" id="KW-1185">Reference proteome</keyword>
<comment type="caution">
    <text evidence="2">The sequence shown here is derived from an EMBL/GenBank/DDBJ whole genome shotgun (WGS) entry which is preliminary data.</text>
</comment>
<proteinExistence type="predicted"/>
<evidence type="ECO:0000313" key="2">
    <source>
        <dbReference type="EMBL" id="OEL12708.1"/>
    </source>
</evidence>
<dbReference type="AlphaFoldDB" id="A0A1E5UIQ5"/>
<name>A0A1E5UIQ5_9POAL</name>
<reference evidence="2 3" key="1">
    <citation type="submission" date="2016-09" db="EMBL/GenBank/DDBJ databases">
        <title>The draft genome of Dichanthelium oligosanthes: A C3 panicoid grass species.</title>
        <authorList>
            <person name="Studer A.J."/>
            <person name="Schnable J.C."/>
            <person name="Brutnell T.P."/>
        </authorList>
    </citation>
    <scope>NUCLEOTIDE SEQUENCE [LARGE SCALE GENOMIC DNA]</scope>
    <source>
        <strain evidence="3">cv. Kellogg 1175</strain>
        <tissue evidence="2">Leaf</tissue>
    </source>
</reference>
<gene>
    <name evidence="2" type="ORF">BAE44_0026273</name>
</gene>
<feature type="region of interest" description="Disordered" evidence="1">
    <location>
        <begin position="10"/>
        <end position="31"/>
    </location>
</feature>
<protein>
    <submittedName>
        <fullName evidence="2">Uncharacterized protein</fullName>
    </submittedName>
</protein>
<accession>A0A1E5UIQ5</accession>
<evidence type="ECO:0000313" key="3">
    <source>
        <dbReference type="Proteomes" id="UP000095767"/>
    </source>
</evidence>
<dbReference type="EMBL" id="LWDX02076111">
    <property type="protein sequence ID" value="OEL12708.1"/>
    <property type="molecule type" value="Genomic_DNA"/>
</dbReference>
<organism evidence="2 3">
    <name type="scientific">Dichanthelium oligosanthes</name>
    <dbReference type="NCBI Taxonomy" id="888268"/>
    <lineage>
        <taxon>Eukaryota</taxon>
        <taxon>Viridiplantae</taxon>
        <taxon>Streptophyta</taxon>
        <taxon>Embryophyta</taxon>
        <taxon>Tracheophyta</taxon>
        <taxon>Spermatophyta</taxon>
        <taxon>Magnoliopsida</taxon>
        <taxon>Liliopsida</taxon>
        <taxon>Poales</taxon>
        <taxon>Poaceae</taxon>
        <taxon>PACMAD clade</taxon>
        <taxon>Panicoideae</taxon>
        <taxon>Panicodae</taxon>
        <taxon>Paniceae</taxon>
        <taxon>Dichantheliinae</taxon>
        <taxon>Dichanthelium</taxon>
    </lineage>
</organism>
<feature type="non-terminal residue" evidence="2">
    <location>
        <position position="1"/>
    </location>
</feature>
<evidence type="ECO:0000256" key="1">
    <source>
        <dbReference type="SAM" id="MobiDB-lite"/>
    </source>
</evidence>